<dbReference type="Gene3D" id="1.10.10.10">
    <property type="entry name" value="Winged helix-like DNA-binding domain superfamily/Winged helix DNA-binding domain"/>
    <property type="match status" value="3"/>
</dbReference>
<dbReference type="Proteomes" id="UP000034581">
    <property type="component" value="Unassembled WGS sequence"/>
</dbReference>
<dbReference type="HAMAP" id="MF_01114">
    <property type="entry name" value="RecX"/>
    <property type="match status" value="1"/>
</dbReference>
<comment type="subcellular location">
    <subcellularLocation>
        <location evidence="1 5">Cytoplasm</location>
    </subcellularLocation>
</comment>
<dbReference type="EMBL" id="LBQB01000004">
    <property type="protein sequence ID" value="KKP69643.1"/>
    <property type="molecule type" value="Genomic_DNA"/>
</dbReference>
<dbReference type="InterPro" id="IPR003783">
    <property type="entry name" value="Regulatory_RecX"/>
</dbReference>
<evidence type="ECO:0000256" key="5">
    <source>
        <dbReference type="HAMAP-Rule" id="MF_01114"/>
    </source>
</evidence>
<gene>
    <name evidence="5" type="primary">recX</name>
    <name evidence="6" type="ORF">UR67_C0004G0040</name>
</gene>
<reference evidence="6 7" key="1">
    <citation type="journal article" date="2015" name="Nature">
        <title>rRNA introns, odd ribosomes, and small enigmatic genomes across a large radiation of phyla.</title>
        <authorList>
            <person name="Brown C.T."/>
            <person name="Hug L.A."/>
            <person name="Thomas B.C."/>
            <person name="Sharon I."/>
            <person name="Castelle C.J."/>
            <person name="Singh A."/>
            <person name="Wilkins M.J."/>
            <person name="Williams K.H."/>
            <person name="Banfield J.F."/>
        </authorList>
    </citation>
    <scope>NUCLEOTIDE SEQUENCE [LARGE SCALE GENOMIC DNA]</scope>
</reference>
<evidence type="ECO:0000313" key="6">
    <source>
        <dbReference type="EMBL" id="KKP69643.1"/>
    </source>
</evidence>
<evidence type="ECO:0000256" key="2">
    <source>
        <dbReference type="ARBA" id="ARBA00009695"/>
    </source>
</evidence>
<sequence length="211" mass="24839">MPQLTAVKSQKNRKRLNIYLDEKFAFGVSADLWEIQKIKLGDNLSQDEISKLKDDDSIQKVWDKILHFLSFRPRSQKEVIIKLQNISTKVGITDVEQEGIIKRLEKLHYVDDVEFGKWFIEQRTKVKKGKNLIKQELYVKGLDSKLVERLLQEEVLAGYDEAGAVLEKNRWRFKDSDKLKMKKKMQDLLLRRGFEWEDVALAIENFLTKKA</sequence>
<dbReference type="AlphaFoldDB" id="A0A0G0BJP5"/>
<comment type="caution">
    <text evidence="6">The sequence shown here is derived from an EMBL/GenBank/DDBJ whole genome shotgun (WGS) entry which is preliminary data.</text>
</comment>
<proteinExistence type="inferred from homology"/>
<evidence type="ECO:0000313" key="7">
    <source>
        <dbReference type="Proteomes" id="UP000034581"/>
    </source>
</evidence>
<evidence type="ECO:0000256" key="1">
    <source>
        <dbReference type="ARBA" id="ARBA00004496"/>
    </source>
</evidence>
<dbReference type="PANTHER" id="PTHR33602:SF1">
    <property type="entry name" value="REGULATORY PROTEIN RECX FAMILY PROTEIN"/>
    <property type="match status" value="1"/>
</dbReference>
<organism evidence="6 7">
    <name type="scientific">candidate division CPR3 bacterium GW2011_GWF2_35_18</name>
    <dbReference type="NCBI Taxonomy" id="1618350"/>
    <lineage>
        <taxon>Bacteria</taxon>
        <taxon>Bacteria division CPR3</taxon>
    </lineage>
</organism>
<dbReference type="GO" id="GO:0006282">
    <property type="term" value="P:regulation of DNA repair"/>
    <property type="evidence" value="ECO:0007669"/>
    <property type="project" value="UniProtKB-UniRule"/>
</dbReference>
<name>A0A0G0BJP5_UNCC3</name>
<dbReference type="PANTHER" id="PTHR33602">
    <property type="entry name" value="REGULATORY PROTEIN RECX FAMILY PROTEIN"/>
    <property type="match status" value="1"/>
</dbReference>
<protein>
    <recommendedName>
        <fullName evidence="3 5">Regulatory protein RecX</fullName>
    </recommendedName>
</protein>
<evidence type="ECO:0000256" key="3">
    <source>
        <dbReference type="ARBA" id="ARBA00018111"/>
    </source>
</evidence>
<keyword evidence="4 5" id="KW-0963">Cytoplasm</keyword>
<dbReference type="InterPro" id="IPR036388">
    <property type="entry name" value="WH-like_DNA-bd_sf"/>
</dbReference>
<evidence type="ECO:0000256" key="4">
    <source>
        <dbReference type="ARBA" id="ARBA00022490"/>
    </source>
</evidence>
<dbReference type="STRING" id="1618350.UR67_C0004G0040"/>
<comment type="similarity">
    <text evidence="2 5">Belongs to the RecX family.</text>
</comment>
<accession>A0A0G0BJP5</accession>
<dbReference type="GO" id="GO:0005737">
    <property type="term" value="C:cytoplasm"/>
    <property type="evidence" value="ECO:0007669"/>
    <property type="project" value="UniProtKB-SubCell"/>
</dbReference>
<comment type="function">
    <text evidence="5">Modulates RecA activity.</text>
</comment>